<dbReference type="EMBL" id="JBHTJV010000003">
    <property type="protein sequence ID" value="MFD0915682.1"/>
    <property type="molecule type" value="Genomic_DNA"/>
</dbReference>
<accession>A0ABW3FDP4</accession>
<keyword evidence="2" id="KW-1003">Cell membrane</keyword>
<evidence type="ECO:0000313" key="8">
    <source>
        <dbReference type="Proteomes" id="UP001597101"/>
    </source>
</evidence>
<protein>
    <submittedName>
        <fullName evidence="7">LptF/LptG family permease</fullName>
    </submittedName>
</protein>
<comment type="caution">
    <text evidence="7">The sequence shown here is derived from an EMBL/GenBank/DDBJ whole genome shotgun (WGS) entry which is preliminary data.</text>
</comment>
<gene>
    <name evidence="7" type="ORF">ACFQ14_04620</name>
</gene>
<evidence type="ECO:0000313" key="7">
    <source>
        <dbReference type="EMBL" id="MFD0915682.1"/>
    </source>
</evidence>
<evidence type="ECO:0000256" key="6">
    <source>
        <dbReference type="SAM" id="Phobius"/>
    </source>
</evidence>
<dbReference type="Proteomes" id="UP001597101">
    <property type="component" value="Unassembled WGS sequence"/>
</dbReference>
<comment type="subcellular location">
    <subcellularLocation>
        <location evidence="1">Cell membrane</location>
        <topology evidence="1">Multi-pass membrane protein</topology>
    </subcellularLocation>
</comment>
<keyword evidence="5 6" id="KW-0472">Membrane</keyword>
<name>A0ABW3FDP4_9HYPH</name>
<dbReference type="PANTHER" id="PTHR33529">
    <property type="entry name" value="SLR0882 PROTEIN-RELATED"/>
    <property type="match status" value="1"/>
</dbReference>
<evidence type="ECO:0000256" key="2">
    <source>
        <dbReference type="ARBA" id="ARBA00022475"/>
    </source>
</evidence>
<feature type="transmembrane region" description="Helical" evidence="6">
    <location>
        <begin position="280"/>
        <end position="299"/>
    </location>
</feature>
<feature type="transmembrane region" description="Helical" evidence="6">
    <location>
        <begin position="98"/>
        <end position="121"/>
    </location>
</feature>
<reference evidence="8" key="1">
    <citation type="journal article" date="2019" name="Int. J. Syst. Evol. Microbiol.">
        <title>The Global Catalogue of Microorganisms (GCM) 10K type strain sequencing project: providing services to taxonomists for standard genome sequencing and annotation.</title>
        <authorList>
            <consortium name="The Broad Institute Genomics Platform"/>
            <consortium name="The Broad Institute Genome Sequencing Center for Infectious Disease"/>
            <person name="Wu L."/>
            <person name="Ma J."/>
        </authorList>
    </citation>
    <scope>NUCLEOTIDE SEQUENCE [LARGE SCALE GENOMIC DNA]</scope>
    <source>
        <strain evidence="8">CCUG 60023</strain>
    </source>
</reference>
<organism evidence="7 8">
    <name type="scientific">Pseudahrensia aquimaris</name>
    <dbReference type="NCBI Taxonomy" id="744461"/>
    <lineage>
        <taxon>Bacteria</taxon>
        <taxon>Pseudomonadati</taxon>
        <taxon>Pseudomonadota</taxon>
        <taxon>Alphaproteobacteria</taxon>
        <taxon>Hyphomicrobiales</taxon>
        <taxon>Ahrensiaceae</taxon>
        <taxon>Pseudahrensia</taxon>
    </lineage>
</organism>
<keyword evidence="4 6" id="KW-1133">Transmembrane helix</keyword>
<feature type="transmembrane region" description="Helical" evidence="6">
    <location>
        <begin position="340"/>
        <end position="365"/>
    </location>
</feature>
<dbReference type="Pfam" id="PF03739">
    <property type="entry name" value="LptF_LptG"/>
    <property type="match status" value="1"/>
</dbReference>
<dbReference type="InterPro" id="IPR005495">
    <property type="entry name" value="LptG/LptF_permease"/>
</dbReference>
<evidence type="ECO:0000256" key="1">
    <source>
        <dbReference type="ARBA" id="ARBA00004651"/>
    </source>
</evidence>
<keyword evidence="8" id="KW-1185">Reference proteome</keyword>
<evidence type="ECO:0000256" key="3">
    <source>
        <dbReference type="ARBA" id="ARBA00022692"/>
    </source>
</evidence>
<keyword evidence="3 6" id="KW-0812">Transmembrane</keyword>
<evidence type="ECO:0000256" key="4">
    <source>
        <dbReference type="ARBA" id="ARBA00022989"/>
    </source>
</evidence>
<proteinExistence type="predicted"/>
<evidence type="ECO:0000256" key="5">
    <source>
        <dbReference type="ARBA" id="ARBA00023136"/>
    </source>
</evidence>
<sequence>MSLLERYIFRKTMVALLISAGALVGVVWIVRAIQEVDVVMTKGRGIATYLQMTTLGVPTLTAAILPVALLIALLQVLKGLNQDSELVVMHSAGASRASLLRPFMAVGLIVMASVYTLNLWLGPASMLTLRTFITEIRADLVSVAIREGAFRDAGDGLTFHVASRKPGGVLTSVFVLDTRSEKETLSYIAREGLITKQDDQSFLVLKDGQIQSLPKGTDRISVVKFSSYALNLSSLSGGGSGKSSYSQFEIPTAELLSPNPEEGLYKAKPERYRAEFHVRFSGGLHALATVLIIVAMIGYPQSHRGGGMQEATLAALAVIGIRVGTVALENAARTSDFAIAMMWVLPLVGIIIPALFIASGSTLGLTQKAQARIDRNNEIAINLLKRALPKRLQPSAWQSHETLEAHT</sequence>
<feature type="transmembrane region" description="Helical" evidence="6">
    <location>
        <begin position="56"/>
        <end position="77"/>
    </location>
</feature>
<dbReference type="RefSeq" id="WP_377211529.1">
    <property type="nucleotide sequence ID" value="NZ_JBHTJV010000003.1"/>
</dbReference>
<dbReference type="PANTHER" id="PTHR33529:SF6">
    <property type="entry name" value="YJGP_YJGQ FAMILY PERMEASE"/>
    <property type="match status" value="1"/>
</dbReference>